<dbReference type="Pfam" id="PF04043">
    <property type="entry name" value="PMEI"/>
    <property type="match status" value="1"/>
</dbReference>
<evidence type="ECO:0000256" key="2">
    <source>
        <dbReference type="ARBA" id="ARBA00005184"/>
    </source>
</evidence>
<dbReference type="Pfam" id="PF01095">
    <property type="entry name" value="Pectinesterase"/>
    <property type="match status" value="1"/>
</dbReference>
<gene>
    <name evidence="12" type="ORF">PIB30_063359</name>
</gene>
<evidence type="ECO:0000256" key="8">
    <source>
        <dbReference type="PROSITE-ProRule" id="PRU10040"/>
    </source>
</evidence>
<dbReference type="InterPro" id="IPR035513">
    <property type="entry name" value="Invertase/methylesterase_inhib"/>
</dbReference>
<proteinExistence type="inferred from homology"/>
<comment type="function">
    <text evidence="9">Acts in the modification of cell walls via demethylesterification of cell wall pectin.</text>
</comment>
<dbReference type="InterPro" id="IPR018040">
    <property type="entry name" value="Pectinesterase_Tyr_AS"/>
</dbReference>
<comment type="caution">
    <text evidence="12">The sequence shown here is derived from an EMBL/GenBank/DDBJ whole genome shotgun (WGS) entry which is preliminary data.</text>
</comment>
<organism evidence="12 13">
    <name type="scientific">Stylosanthes scabra</name>
    <dbReference type="NCBI Taxonomy" id="79078"/>
    <lineage>
        <taxon>Eukaryota</taxon>
        <taxon>Viridiplantae</taxon>
        <taxon>Streptophyta</taxon>
        <taxon>Embryophyta</taxon>
        <taxon>Tracheophyta</taxon>
        <taxon>Spermatophyta</taxon>
        <taxon>Magnoliopsida</taxon>
        <taxon>eudicotyledons</taxon>
        <taxon>Gunneridae</taxon>
        <taxon>Pentapetalae</taxon>
        <taxon>rosids</taxon>
        <taxon>fabids</taxon>
        <taxon>Fabales</taxon>
        <taxon>Fabaceae</taxon>
        <taxon>Papilionoideae</taxon>
        <taxon>50 kb inversion clade</taxon>
        <taxon>dalbergioids sensu lato</taxon>
        <taxon>Dalbergieae</taxon>
        <taxon>Pterocarpus clade</taxon>
        <taxon>Stylosanthes</taxon>
    </lineage>
</organism>
<dbReference type="InterPro" id="IPR006501">
    <property type="entry name" value="Pectinesterase_inhib_dom"/>
</dbReference>
<keyword evidence="7 9" id="KW-0063">Aspartyl esterase</keyword>
<evidence type="ECO:0000256" key="6">
    <source>
        <dbReference type="ARBA" id="ARBA00022801"/>
    </source>
</evidence>
<comment type="similarity">
    <text evidence="4">In the C-terminal section; belongs to the pectinesterase family.</text>
</comment>
<dbReference type="EC" id="3.1.1.11" evidence="9"/>
<evidence type="ECO:0000256" key="10">
    <source>
        <dbReference type="SAM" id="Phobius"/>
    </source>
</evidence>
<protein>
    <recommendedName>
        <fullName evidence="9">Pectinesterase</fullName>
        <ecNumber evidence="9">3.1.1.11</ecNumber>
    </recommendedName>
</protein>
<keyword evidence="13" id="KW-1185">Reference proteome</keyword>
<sequence>MATQQQQEPLLNNNKPQKSLSRTAWLLILTTIVGVGILASTALIANSYSNLSIIKPSSDLCQHAVNRETCLAHVSEIAPKGQILATTKDQNYNLLQSFLVKSTSAIQEAMATANAVKIRLNATPRQQGALQLCADLMDLSTSRVYDSLVALTNRTTLSLHDAHTWLSTVLTNHATCLDSLDGSARAIMEPQLSDLMSRARTSLAMLVSVLPPPPKGGDEQLNGEFPSWVTRSDRRLLESVGADIKANVVVAKDGSGKYKTVAEAVASAPDKGKTRYVIYVKKGTYKENVEISSKKKNVMLVGDGMDATIITGSLNFVDGTGTFQSATVAAVGDGFIGQDIWFQNTAGPEKHQAVALRVGADTSVINRCRIDAYQDTLYAHSNRQFYRDCVITGTIDFIFGNAAVVLQNCNLVARKPMSNQKNMVTAQGREDPNQNTGTSIQQCQITASSDLKPVVGSIKTYLGRPWKKYSRTVVMQSSIDGHIDPAGWAEWDDKSKDFLETLYYGEYMNSGAGAGTSKRVKWTGYHIITSAAEASKFTVAQLIQGDVWLKNTGVNFITGL</sequence>
<comment type="catalytic activity">
    <reaction evidence="9">
        <text>[(1-&gt;4)-alpha-D-galacturonosyl methyl ester](n) + n H2O = [(1-&gt;4)-alpha-D-galacturonosyl](n) + n methanol + n H(+)</text>
        <dbReference type="Rhea" id="RHEA:22380"/>
        <dbReference type="Rhea" id="RHEA-COMP:14570"/>
        <dbReference type="Rhea" id="RHEA-COMP:14573"/>
        <dbReference type="ChEBI" id="CHEBI:15377"/>
        <dbReference type="ChEBI" id="CHEBI:15378"/>
        <dbReference type="ChEBI" id="CHEBI:17790"/>
        <dbReference type="ChEBI" id="CHEBI:140522"/>
        <dbReference type="ChEBI" id="CHEBI:140523"/>
        <dbReference type="EC" id="3.1.1.11"/>
    </reaction>
</comment>
<feature type="transmembrane region" description="Helical" evidence="10">
    <location>
        <begin position="24"/>
        <end position="45"/>
    </location>
</feature>
<dbReference type="SUPFAM" id="SSF51126">
    <property type="entry name" value="Pectin lyase-like"/>
    <property type="match status" value="1"/>
</dbReference>
<evidence type="ECO:0000256" key="3">
    <source>
        <dbReference type="ARBA" id="ARBA00006027"/>
    </source>
</evidence>
<keyword evidence="10" id="KW-0812">Transmembrane</keyword>
<comment type="subcellular location">
    <subcellularLocation>
        <location evidence="1 9">Secreted</location>
        <location evidence="1 9">Cell wall</location>
    </subcellularLocation>
</comment>
<dbReference type="Proteomes" id="UP001341840">
    <property type="component" value="Unassembled WGS sequence"/>
</dbReference>
<evidence type="ECO:0000256" key="9">
    <source>
        <dbReference type="RuleBase" id="RU000589"/>
    </source>
</evidence>
<dbReference type="SUPFAM" id="SSF101148">
    <property type="entry name" value="Plant invertase/pectin methylesterase inhibitor"/>
    <property type="match status" value="1"/>
</dbReference>
<reference evidence="12 13" key="1">
    <citation type="journal article" date="2023" name="Plants (Basel)">
        <title>Bridging the Gap: Combining Genomics and Transcriptomics Approaches to Understand Stylosanthes scabra, an Orphan Legume from the Brazilian Caatinga.</title>
        <authorList>
            <person name="Ferreira-Neto J.R.C."/>
            <person name="da Silva M.D."/>
            <person name="Binneck E."/>
            <person name="de Melo N.F."/>
            <person name="da Silva R.H."/>
            <person name="de Melo A.L.T.M."/>
            <person name="Pandolfi V."/>
            <person name="Bustamante F.O."/>
            <person name="Brasileiro-Vidal A.C."/>
            <person name="Benko-Iseppon A.M."/>
        </authorList>
    </citation>
    <scope>NUCLEOTIDE SEQUENCE [LARGE SCALE GENOMIC DNA]</scope>
    <source>
        <tissue evidence="12">Leaves</tissue>
    </source>
</reference>
<feature type="domain" description="Pectinesterase inhibitor" evidence="11">
    <location>
        <begin position="52"/>
        <end position="205"/>
    </location>
</feature>
<evidence type="ECO:0000259" key="11">
    <source>
        <dbReference type="SMART" id="SM00856"/>
    </source>
</evidence>
<keyword evidence="10" id="KW-0472">Membrane</keyword>
<dbReference type="InterPro" id="IPR033131">
    <property type="entry name" value="Pectinesterase_Asp_AS"/>
</dbReference>
<evidence type="ECO:0000313" key="13">
    <source>
        <dbReference type="Proteomes" id="UP001341840"/>
    </source>
</evidence>
<dbReference type="PANTHER" id="PTHR31707">
    <property type="entry name" value="PECTINESTERASE"/>
    <property type="match status" value="1"/>
</dbReference>
<dbReference type="InterPro" id="IPR000070">
    <property type="entry name" value="Pectinesterase_cat"/>
</dbReference>
<dbReference type="SMART" id="SM00856">
    <property type="entry name" value="PMEI"/>
    <property type="match status" value="1"/>
</dbReference>
<evidence type="ECO:0000256" key="1">
    <source>
        <dbReference type="ARBA" id="ARBA00004191"/>
    </source>
</evidence>
<dbReference type="InterPro" id="IPR011050">
    <property type="entry name" value="Pectin_lyase_fold/virulence"/>
</dbReference>
<dbReference type="Gene3D" id="1.20.140.40">
    <property type="entry name" value="Invertase/pectin methylesterase inhibitor family protein"/>
    <property type="match status" value="1"/>
</dbReference>
<dbReference type="PROSITE" id="PS00503">
    <property type="entry name" value="PECTINESTERASE_2"/>
    <property type="match status" value="1"/>
</dbReference>
<dbReference type="CDD" id="cd15799">
    <property type="entry name" value="PMEI-like_4"/>
    <property type="match status" value="1"/>
</dbReference>
<keyword evidence="10" id="KW-1133">Transmembrane helix</keyword>
<accession>A0ABU6RM04</accession>
<feature type="active site" evidence="8">
    <location>
        <position position="396"/>
    </location>
</feature>
<name>A0ABU6RM04_9FABA</name>
<evidence type="ECO:0000256" key="5">
    <source>
        <dbReference type="ARBA" id="ARBA00022512"/>
    </source>
</evidence>
<keyword evidence="9" id="KW-0961">Cell wall biogenesis/degradation</keyword>
<dbReference type="InterPro" id="IPR012334">
    <property type="entry name" value="Pectin_lyas_fold"/>
</dbReference>
<dbReference type="Gene3D" id="2.160.20.10">
    <property type="entry name" value="Single-stranded right-handed beta-helix, Pectin lyase-like"/>
    <property type="match status" value="1"/>
</dbReference>
<evidence type="ECO:0000256" key="7">
    <source>
        <dbReference type="ARBA" id="ARBA00023085"/>
    </source>
</evidence>
<evidence type="ECO:0000256" key="4">
    <source>
        <dbReference type="ARBA" id="ARBA00007786"/>
    </source>
</evidence>
<keyword evidence="5 9" id="KW-0134">Cell wall</keyword>
<dbReference type="NCBIfam" id="TIGR01614">
    <property type="entry name" value="PME_inhib"/>
    <property type="match status" value="1"/>
</dbReference>
<keyword evidence="6 9" id="KW-0378">Hydrolase</keyword>
<comment type="similarity">
    <text evidence="3">In the N-terminal section; belongs to the PMEI family.</text>
</comment>
<dbReference type="EMBL" id="JASCZI010030810">
    <property type="protein sequence ID" value="MED6124904.1"/>
    <property type="molecule type" value="Genomic_DNA"/>
</dbReference>
<keyword evidence="9" id="KW-0964">Secreted</keyword>
<evidence type="ECO:0000313" key="12">
    <source>
        <dbReference type="EMBL" id="MED6124904.1"/>
    </source>
</evidence>
<comment type="pathway">
    <text evidence="2 9">Glycan metabolism; pectin degradation; 2-dehydro-3-deoxy-D-gluconate from pectin: step 1/5.</text>
</comment>
<dbReference type="PROSITE" id="PS00800">
    <property type="entry name" value="PECTINESTERASE_1"/>
    <property type="match status" value="1"/>
</dbReference>